<evidence type="ECO:0000256" key="2">
    <source>
        <dbReference type="ARBA" id="ARBA00022801"/>
    </source>
</evidence>
<evidence type="ECO:0000256" key="3">
    <source>
        <dbReference type="SAM" id="Phobius"/>
    </source>
</evidence>
<gene>
    <name evidence="5" type="ORF">IAB69_00280</name>
</gene>
<organism evidence="5 6">
    <name type="scientific">Candidatus Coproplasma excrementigallinarum</name>
    <dbReference type="NCBI Taxonomy" id="2840747"/>
    <lineage>
        <taxon>Bacteria</taxon>
        <taxon>Bacillati</taxon>
        <taxon>Bacillota</taxon>
        <taxon>Clostridia</taxon>
        <taxon>Eubacteriales</taxon>
        <taxon>Candidatus Coproplasma</taxon>
    </lineage>
</organism>
<feature type="domain" description="Fibronectin type III-like" evidence="4">
    <location>
        <begin position="495"/>
        <end position="572"/>
    </location>
</feature>
<dbReference type="Proteomes" id="UP000824110">
    <property type="component" value="Unassembled WGS sequence"/>
</dbReference>
<sequence length="1068" mass="116137">MIAKFKPLWRGLSATFLSLLVVSSLGYGVADTWRSSVDDVLGTESVVVDDSQEGYFTSNYNSAEEMMAAAKAHAIKQGREGFVLMKNDNNALPLSKDKEVALFGAAAWAPYMQSSGDLKAGNADRVNLDDALVNAGYTLNSQMEDIYTNILANYTVSSRFGNTTITYTNGYVTSPGDLANYQVREVPPDRYTDESLLTPDADLGLTADDWIDIPSDWRQQMQATKADRVGIVVFARGAGESNTYKPGAGTTNFAGQTTDKDPLELSEDELAVIDAAKDTCSQVIVLLNTGNAMMIDDIAEGGSHEVDAIGYMGVINDYQCTGIVQVLSGEYNATGALSDTYAVNHMSAPAMMNFGGDEYANASEVDAAVGEDPRYPNDAISSGASSSSGFGGSSYNAANYIVEAEGIYVGYQYYETRYYDSVADDKLAKNASSIKGSTDGQAWDYNKEIVYTFGHGLSYLDYTQEIQNIVVDLSEDGNITATVRINNNSDQDGYFLAQLYVQQPYTQYDVDNKVEKSAVMFLNSKKAEVPANSHVDVTIEVPTKYLASYDYTEAKTYILDAGDYLFTAAAGAHEAVNNFLAEQGYTAADGMDATATGEVYTWNLANLDSQSFDSDNGTAITNVAANADLNYWLPGTVTYLSRSDWDATYPVNYNSESGELGDENINTDIDINKSAKKDEWIKELRGQQYMITNTGEEAPNVDGANLGVAFNTENITEEIRADISLDFWNRLVDSLSINEAVGAIVHGGGQSDELSIGNPVVGQNEGVNGIKGNIPDTQYYLNINSQTLLGSSFNPDLAYEWGVLQGDSASWLQKYAVWGTGLTLRRTPYNGRNYEYISEDPMLTNRIGYGLLKGTADMGLICGPKHIGFNDQEHNRSGIAVYMNEQKFRQTDLRGFEGGLNEGGGLAVMVAFNRVGATNASHHVGMLKTILRGEWGFTGVISTDLASAPYFDAASMIMATVTQRAEFGGNNSYLSESNNHDEADKTYGYLSVNSVKNDPEFVAQARENLKYQLYTFANSQVLNIRTIRVTPWWEASLIAVIAVSAVLSAGAAGLWIVSSFMNKKKEEN</sequence>
<name>A0A9D1SIP1_9FIRM</name>
<dbReference type="AlphaFoldDB" id="A0A9D1SIP1"/>
<dbReference type="InterPro" id="IPR036962">
    <property type="entry name" value="Glyco_hydro_3_N_sf"/>
</dbReference>
<dbReference type="SMART" id="SM01217">
    <property type="entry name" value="Fn3_like"/>
    <property type="match status" value="1"/>
</dbReference>
<keyword evidence="2 5" id="KW-0378">Hydrolase</keyword>
<keyword evidence="3" id="KW-0812">Transmembrane</keyword>
<dbReference type="InterPro" id="IPR002772">
    <property type="entry name" value="Glyco_hydro_3_C"/>
</dbReference>
<keyword evidence="3" id="KW-0472">Membrane</keyword>
<dbReference type="PANTHER" id="PTHR42715:SF10">
    <property type="entry name" value="BETA-GLUCOSIDASE"/>
    <property type="match status" value="1"/>
</dbReference>
<comment type="caution">
    <text evidence="5">The sequence shown here is derived from an EMBL/GenBank/DDBJ whole genome shotgun (WGS) entry which is preliminary data.</text>
</comment>
<evidence type="ECO:0000313" key="5">
    <source>
        <dbReference type="EMBL" id="HIU61073.1"/>
    </source>
</evidence>
<dbReference type="InterPro" id="IPR013783">
    <property type="entry name" value="Ig-like_fold"/>
</dbReference>
<dbReference type="SUPFAM" id="SSF52279">
    <property type="entry name" value="Beta-D-glucan exohydrolase, C-terminal domain"/>
    <property type="match status" value="1"/>
</dbReference>
<dbReference type="Pfam" id="PF01915">
    <property type="entry name" value="Glyco_hydro_3_C"/>
    <property type="match status" value="1"/>
</dbReference>
<accession>A0A9D1SIP1</accession>
<feature type="transmembrane region" description="Helical" evidence="3">
    <location>
        <begin position="1032"/>
        <end position="1057"/>
    </location>
</feature>
<dbReference type="InterPro" id="IPR001764">
    <property type="entry name" value="Glyco_hydro_3_N"/>
</dbReference>
<dbReference type="GO" id="GO:0004553">
    <property type="term" value="F:hydrolase activity, hydrolyzing O-glycosyl compounds"/>
    <property type="evidence" value="ECO:0007669"/>
    <property type="project" value="InterPro"/>
</dbReference>
<dbReference type="Gene3D" id="3.40.50.1700">
    <property type="entry name" value="Glycoside hydrolase family 3 C-terminal domain"/>
    <property type="match status" value="1"/>
</dbReference>
<reference evidence="5" key="2">
    <citation type="journal article" date="2021" name="PeerJ">
        <title>Extensive microbial diversity within the chicken gut microbiome revealed by metagenomics and culture.</title>
        <authorList>
            <person name="Gilroy R."/>
            <person name="Ravi A."/>
            <person name="Getino M."/>
            <person name="Pursley I."/>
            <person name="Horton D.L."/>
            <person name="Alikhan N.F."/>
            <person name="Baker D."/>
            <person name="Gharbi K."/>
            <person name="Hall N."/>
            <person name="Watson M."/>
            <person name="Adriaenssens E.M."/>
            <person name="Foster-Nyarko E."/>
            <person name="Jarju S."/>
            <person name="Secka A."/>
            <person name="Antonio M."/>
            <person name="Oren A."/>
            <person name="Chaudhuri R.R."/>
            <person name="La Ragione R."/>
            <person name="Hildebrand F."/>
            <person name="Pallen M.J."/>
        </authorList>
    </citation>
    <scope>NUCLEOTIDE SEQUENCE</scope>
    <source>
        <strain evidence="5">CHK195-12923</strain>
    </source>
</reference>
<dbReference type="PANTHER" id="PTHR42715">
    <property type="entry name" value="BETA-GLUCOSIDASE"/>
    <property type="match status" value="1"/>
</dbReference>
<dbReference type="Pfam" id="PF00933">
    <property type="entry name" value="Glyco_hydro_3"/>
    <property type="match status" value="1"/>
</dbReference>
<evidence type="ECO:0000313" key="6">
    <source>
        <dbReference type="Proteomes" id="UP000824110"/>
    </source>
</evidence>
<keyword evidence="3" id="KW-1133">Transmembrane helix</keyword>
<reference evidence="5" key="1">
    <citation type="submission" date="2020-10" db="EMBL/GenBank/DDBJ databases">
        <authorList>
            <person name="Gilroy R."/>
        </authorList>
    </citation>
    <scope>NUCLEOTIDE SEQUENCE</scope>
    <source>
        <strain evidence="5">CHK195-12923</strain>
    </source>
</reference>
<dbReference type="InterPro" id="IPR050288">
    <property type="entry name" value="Cellulose_deg_GH3"/>
</dbReference>
<dbReference type="EMBL" id="DVNE01000003">
    <property type="protein sequence ID" value="HIU61073.1"/>
    <property type="molecule type" value="Genomic_DNA"/>
</dbReference>
<proteinExistence type="inferred from homology"/>
<protein>
    <submittedName>
        <fullName evidence="5">Glycoside hydrolase family 3 C-terminal domain-containing protein</fullName>
    </submittedName>
</protein>
<dbReference type="InterPro" id="IPR036881">
    <property type="entry name" value="Glyco_hydro_3_C_sf"/>
</dbReference>
<dbReference type="Gene3D" id="2.60.40.10">
    <property type="entry name" value="Immunoglobulins"/>
    <property type="match status" value="1"/>
</dbReference>
<evidence type="ECO:0000259" key="4">
    <source>
        <dbReference type="SMART" id="SM01217"/>
    </source>
</evidence>
<dbReference type="GO" id="GO:0005975">
    <property type="term" value="P:carbohydrate metabolic process"/>
    <property type="evidence" value="ECO:0007669"/>
    <property type="project" value="InterPro"/>
</dbReference>
<dbReference type="SUPFAM" id="SSF51445">
    <property type="entry name" value="(Trans)glycosidases"/>
    <property type="match status" value="1"/>
</dbReference>
<dbReference type="InterPro" id="IPR017853">
    <property type="entry name" value="GH"/>
</dbReference>
<dbReference type="Gene3D" id="3.20.20.300">
    <property type="entry name" value="Glycoside hydrolase, family 3, N-terminal domain"/>
    <property type="match status" value="1"/>
</dbReference>
<evidence type="ECO:0000256" key="1">
    <source>
        <dbReference type="ARBA" id="ARBA00005336"/>
    </source>
</evidence>
<dbReference type="InterPro" id="IPR026891">
    <property type="entry name" value="Fn3-like"/>
</dbReference>
<comment type="similarity">
    <text evidence="1">Belongs to the glycosyl hydrolase 3 family.</text>
</comment>
<dbReference type="PRINTS" id="PR00133">
    <property type="entry name" value="GLHYDRLASE3"/>
</dbReference>